<dbReference type="PROSITE" id="PS00108">
    <property type="entry name" value="PROTEIN_KINASE_ST"/>
    <property type="match status" value="1"/>
</dbReference>
<dbReference type="InterPro" id="IPR001245">
    <property type="entry name" value="Ser-Thr/Tyr_kinase_cat_dom"/>
</dbReference>
<dbReference type="PROSITE" id="PS00107">
    <property type="entry name" value="PROTEIN_KINASE_ATP"/>
    <property type="match status" value="1"/>
</dbReference>
<sequence length="731" mass="82886">MSSNNRVLINKSKVAMCRPPLVIGRGAMGEVYLATYQGKTVVVKKSQQDHVDNNTLLKEYSNYFKLQNHNNILKFYGVIRDDRYSFSLVLEYATNGNLSSYLRTNTVDWTFKARVCRDIACGLMHCHDNNVLHFDLKPENVLLDQDLVPKLADFGISKTKSQMILDNGKAGGTINYVAPERVCRDIKMRDFFDNHPKLSDVYSFGLILWSVAKSGEHPYEGVDDEDIKEQKRNSHSIHRLLNQLPESTPQNYCQLIFDLIKYNPCERLELAVARLELESMFDDDDDERHISRHYDLDIDELDDDDEYCENSENSENSVAGSVTVSTSTTIESDKPSEKEINAYSGNLVESSSYEVVDDESKSSSSNVYRSHRSSRSSVPSRKPSKQSSYSESSANTSKNNNHRNGMILDRSIIVASPSNIDKSPEIPTIPSLDSKSFINSINLIYEKISGNSRVVGKHNKHDSGVAGMMDQKSQTTLVGSPTTPKNEDSLLKNKISGDDLSLINDVITICDNWEKYTDDVMRRKLEVLCHEKQIRPKNLFEIFARNQLRTANYYFIIGFMSEHAFGKEKDPQMAFEYYYKAADLGDPRGLVYVGWCYYKGMGTSKDAQKAFTCFQRAANNGCISAHNNVGWCYDIGFGTSSDPYKAFECFKSSAEKGYATAQCRVGVCYEYGRGTPKDLEKALEWYTKAAENGHETAKRRVSELTKLIRRGHRRRSFLERVLYGPLRSSTV</sequence>
<dbReference type="GO" id="GO:0004674">
    <property type="term" value="F:protein serine/threonine kinase activity"/>
    <property type="evidence" value="ECO:0007669"/>
    <property type="project" value="UniProtKB-KW"/>
</dbReference>
<dbReference type="InterPro" id="IPR052945">
    <property type="entry name" value="Mitotic_Regulator"/>
</dbReference>
<evidence type="ECO:0000256" key="2">
    <source>
        <dbReference type="ARBA" id="ARBA00022741"/>
    </source>
</evidence>
<dbReference type="InterPro" id="IPR008271">
    <property type="entry name" value="Ser/Thr_kinase_AS"/>
</dbReference>
<name>A0A915Z4M8_9GLOM</name>
<dbReference type="SUPFAM" id="SSF56112">
    <property type="entry name" value="Protein kinase-like (PK-like)"/>
    <property type="match status" value="1"/>
</dbReference>
<dbReference type="Pfam" id="PF08238">
    <property type="entry name" value="Sel1"/>
    <property type="match status" value="4"/>
</dbReference>
<organism evidence="7 8">
    <name type="scientific">Rhizophagus irregularis</name>
    <dbReference type="NCBI Taxonomy" id="588596"/>
    <lineage>
        <taxon>Eukaryota</taxon>
        <taxon>Fungi</taxon>
        <taxon>Fungi incertae sedis</taxon>
        <taxon>Mucoromycota</taxon>
        <taxon>Glomeromycotina</taxon>
        <taxon>Glomeromycetes</taxon>
        <taxon>Glomerales</taxon>
        <taxon>Glomeraceae</taxon>
        <taxon>Rhizophagus</taxon>
    </lineage>
</organism>
<dbReference type="VEuPathDB" id="FungiDB:RhiirFUN_018931"/>
<protein>
    <recommendedName>
        <fullName evidence="6">Protein kinase domain-containing protein</fullName>
    </recommendedName>
</protein>
<evidence type="ECO:0000313" key="8">
    <source>
        <dbReference type="Proteomes" id="UP000684084"/>
    </source>
</evidence>
<keyword evidence="2 4" id="KW-0547">Nucleotide-binding</keyword>
<evidence type="ECO:0000313" key="7">
    <source>
        <dbReference type="EMBL" id="CAB5361425.1"/>
    </source>
</evidence>
<evidence type="ECO:0000256" key="5">
    <source>
        <dbReference type="SAM" id="MobiDB-lite"/>
    </source>
</evidence>
<feature type="compositionally biased region" description="Low complexity" evidence="5">
    <location>
        <begin position="310"/>
        <end position="329"/>
    </location>
</feature>
<dbReference type="InterPro" id="IPR011009">
    <property type="entry name" value="Kinase-like_dom_sf"/>
</dbReference>
<evidence type="ECO:0000259" key="6">
    <source>
        <dbReference type="PROSITE" id="PS50011"/>
    </source>
</evidence>
<dbReference type="InterPro" id="IPR017441">
    <property type="entry name" value="Protein_kinase_ATP_BS"/>
</dbReference>
<dbReference type="PANTHER" id="PTHR43628:SF1">
    <property type="entry name" value="CHITIN SYNTHASE REGULATORY FACTOR 2-RELATED"/>
    <property type="match status" value="1"/>
</dbReference>
<dbReference type="Proteomes" id="UP000684084">
    <property type="component" value="Unassembled WGS sequence"/>
</dbReference>
<dbReference type="GO" id="GO:0005524">
    <property type="term" value="F:ATP binding"/>
    <property type="evidence" value="ECO:0007669"/>
    <property type="project" value="UniProtKB-UniRule"/>
</dbReference>
<reference evidence="7" key="1">
    <citation type="submission" date="2020-05" db="EMBL/GenBank/DDBJ databases">
        <authorList>
            <person name="Rincon C."/>
            <person name="Sanders R I."/>
            <person name="Robbins C."/>
            <person name="Chaturvedi A."/>
        </authorList>
    </citation>
    <scope>NUCLEOTIDE SEQUENCE</scope>
    <source>
        <strain evidence="7">CHB12</strain>
    </source>
</reference>
<keyword evidence="1" id="KW-0418">Kinase</keyword>
<dbReference type="EMBL" id="CAGKOT010000016">
    <property type="protein sequence ID" value="CAB5361425.1"/>
    <property type="molecule type" value="Genomic_DNA"/>
</dbReference>
<feature type="region of interest" description="Disordered" evidence="5">
    <location>
        <begin position="304"/>
        <end position="404"/>
    </location>
</feature>
<feature type="binding site" evidence="4">
    <location>
        <position position="45"/>
    </location>
    <ligand>
        <name>ATP</name>
        <dbReference type="ChEBI" id="CHEBI:30616"/>
    </ligand>
</feature>
<evidence type="ECO:0000256" key="4">
    <source>
        <dbReference type="PROSITE-ProRule" id="PRU10141"/>
    </source>
</evidence>
<dbReference type="PROSITE" id="PS50011">
    <property type="entry name" value="PROTEIN_KINASE_DOM"/>
    <property type="match status" value="1"/>
</dbReference>
<feature type="domain" description="Protein kinase" evidence="6">
    <location>
        <begin position="17"/>
        <end position="281"/>
    </location>
</feature>
<dbReference type="Gene3D" id="1.10.510.10">
    <property type="entry name" value="Transferase(Phosphotransferase) domain 1"/>
    <property type="match status" value="1"/>
</dbReference>
<dbReference type="OrthoDB" id="2386054at2759"/>
<dbReference type="PRINTS" id="PR00109">
    <property type="entry name" value="TYRKINASE"/>
</dbReference>
<evidence type="ECO:0000256" key="3">
    <source>
        <dbReference type="ARBA" id="ARBA00022840"/>
    </source>
</evidence>
<dbReference type="Pfam" id="PF00069">
    <property type="entry name" value="Pkinase"/>
    <property type="match status" value="1"/>
</dbReference>
<feature type="compositionally biased region" description="Low complexity" evidence="5">
    <location>
        <begin position="375"/>
        <end position="393"/>
    </location>
</feature>
<comment type="caution">
    <text evidence="7">The sequence shown here is derived from an EMBL/GenBank/DDBJ whole genome shotgun (WGS) entry which is preliminary data.</text>
</comment>
<evidence type="ECO:0000256" key="1">
    <source>
        <dbReference type="ARBA" id="ARBA00022527"/>
    </source>
</evidence>
<dbReference type="InterPro" id="IPR011990">
    <property type="entry name" value="TPR-like_helical_dom_sf"/>
</dbReference>
<proteinExistence type="predicted"/>
<dbReference type="SMART" id="SM00671">
    <property type="entry name" value="SEL1"/>
    <property type="match status" value="4"/>
</dbReference>
<gene>
    <name evidence="7" type="ORF">CHRIB12_LOCUS8694</name>
</gene>
<keyword evidence="3 4" id="KW-0067">ATP-binding</keyword>
<dbReference type="SMART" id="SM00220">
    <property type="entry name" value="S_TKc"/>
    <property type="match status" value="1"/>
</dbReference>
<dbReference type="InterPro" id="IPR006597">
    <property type="entry name" value="Sel1-like"/>
</dbReference>
<feature type="compositionally biased region" description="Polar residues" evidence="5">
    <location>
        <begin position="394"/>
        <end position="403"/>
    </location>
</feature>
<feature type="compositionally biased region" description="Basic and acidic residues" evidence="5">
    <location>
        <begin position="331"/>
        <end position="340"/>
    </location>
</feature>
<accession>A0A915Z4M8</accession>
<dbReference type="InterPro" id="IPR000719">
    <property type="entry name" value="Prot_kinase_dom"/>
</dbReference>
<dbReference type="AlphaFoldDB" id="A0A915Z4M8"/>
<dbReference type="PANTHER" id="PTHR43628">
    <property type="entry name" value="ACTIVATOR OF C KINASE PROTEIN 1-RELATED"/>
    <property type="match status" value="1"/>
</dbReference>
<keyword evidence="1" id="KW-0723">Serine/threonine-protein kinase</keyword>
<dbReference type="Gene3D" id="1.25.40.10">
    <property type="entry name" value="Tetratricopeptide repeat domain"/>
    <property type="match status" value="1"/>
</dbReference>
<keyword evidence="1" id="KW-0808">Transferase</keyword>
<dbReference type="SUPFAM" id="SSF81901">
    <property type="entry name" value="HCP-like"/>
    <property type="match status" value="1"/>
</dbReference>